<evidence type="ECO:0000313" key="1">
    <source>
        <dbReference type="EMBL" id="QHT30711.1"/>
    </source>
</evidence>
<organism evidence="1">
    <name type="scientific">viral metagenome</name>
    <dbReference type="NCBI Taxonomy" id="1070528"/>
    <lineage>
        <taxon>unclassified sequences</taxon>
        <taxon>metagenomes</taxon>
        <taxon>organismal metagenomes</taxon>
    </lineage>
</organism>
<sequence length="157" mass="18817">MTIEQLVENVQLFKIFKLSLLLTKDTSQISSSVDVFDGNTYYGVETERYWKHLRLTQYDELILLERSATRNPLNAREPKRTSSRKKLNKFLKLFQTVLESGKIKEPELIMDEFLYNEAAEIFDYFRRYIEHERKIEMMSVILHNYGRDVYGCVRKFL</sequence>
<reference evidence="1" key="1">
    <citation type="journal article" date="2020" name="Nature">
        <title>Giant virus diversity and host interactions through global metagenomics.</title>
        <authorList>
            <person name="Schulz F."/>
            <person name="Roux S."/>
            <person name="Paez-Espino D."/>
            <person name="Jungbluth S."/>
            <person name="Walsh D.A."/>
            <person name="Denef V.J."/>
            <person name="McMahon K.D."/>
            <person name="Konstantinidis K.T."/>
            <person name="Eloe-Fadrosh E.A."/>
            <person name="Kyrpides N.C."/>
            <person name="Woyke T."/>
        </authorList>
    </citation>
    <scope>NUCLEOTIDE SEQUENCE</scope>
    <source>
        <strain evidence="1">GVMAG-M-3300009151-35</strain>
    </source>
</reference>
<dbReference type="EMBL" id="MN738909">
    <property type="protein sequence ID" value="QHT30711.1"/>
    <property type="molecule type" value="Genomic_DNA"/>
</dbReference>
<dbReference type="AlphaFoldDB" id="A0A6C0EPV7"/>
<protein>
    <submittedName>
        <fullName evidence="1">Uncharacterized protein</fullName>
    </submittedName>
</protein>
<name>A0A6C0EPV7_9ZZZZ</name>
<accession>A0A6C0EPV7</accession>
<proteinExistence type="predicted"/>